<name>A0AAV1XS69_LUPLU</name>
<dbReference type="SUPFAM" id="SSF63825">
    <property type="entry name" value="YWTD domain"/>
    <property type="match status" value="1"/>
</dbReference>
<dbReference type="PANTHER" id="PTHR46388">
    <property type="entry name" value="NHL REPEAT-CONTAINING PROTEIN 2"/>
    <property type="match status" value="1"/>
</dbReference>
<gene>
    <name evidence="1" type="ORF">LLUT_LOCUS25479</name>
</gene>
<dbReference type="InterPro" id="IPR011042">
    <property type="entry name" value="6-blade_b-propeller_TolB-like"/>
</dbReference>
<dbReference type="PANTHER" id="PTHR46388:SF3">
    <property type="entry name" value="DUF1618 DOMAIN-CONTAINING PROTEIN"/>
    <property type="match status" value="1"/>
</dbReference>
<proteinExistence type="predicted"/>
<dbReference type="EMBL" id="CAXHTB010000018">
    <property type="protein sequence ID" value="CAL0324419.1"/>
    <property type="molecule type" value="Genomic_DNA"/>
</dbReference>
<reference evidence="1 2" key="1">
    <citation type="submission" date="2024-03" db="EMBL/GenBank/DDBJ databases">
        <authorList>
            <person name="Martinez-Hernandez J."/>
        </authorList>
    </citation>
    <scope>NUCLEOTIDE SEQUENCE [LARGE SCALE GENOMIC DNA]</scope>
</reference>
<sequence length="759" mass="86078">MALRHRRVREISRFLSPLFYSGDCYKKSGKKAAFKLLTLQKPIANCIQVKGFHGQRLLSTIADVSHEPATEIDLLSFLKDSLDEFEGTNHCWLNRSSKNKPLFGGDGIFLVLTARNIDHDIIFEKLKTIQMKFKKDMQYMIPHIFIMGLNPIHSSTDQLNLAQLLLTENITVPILLSQQTFPEIEKGACYILFKNFQNPVIYQEMDMDPEILYQAIRELQTQSDGNAKSLTDLIRPSWLQNGITEDQYICHPLQNLLLSYPGCVSADEAANRLFFSDCNHHRIIVSDGNGEILDCIGSSPGFEDGDFESARLRRPAGSYYHADEDCLYFVDSENHAIRKADMGSRQVETLYPTRAFDKRGFSIWNWVTNKLGLENSEETSDEEASEVFDPKSLYFPWHLLKSADNTLHILDRRFQTLWTMDFGSGKIDDVYKGSPRILEICGQEIVKNLSILDQIPRDRFRQQSYNACLLDGLPHSDLLSSLTILQHHIFICDTVGQRILKVDRESGVHSSFQLSNFGILGLPYWLNFPPETRYADGNGLLGTPTDHLQHFEILPGKLDIHLTVDIPTDIELVEPLQESCIWRQARGAATEVSAVDDILGSLQKVGVAQQWYDELDNLVAPQSEISLEDDDLDKNDKNLTVEDDKVRIECSVCTSPGTSEVIIYAALHCKLAQNSNKGSREKHAARLLDILSSKQCEKTERDLWSAFLLQSKGDLRDLIFTKPLHIRIRLSTLDQLKEENGRDIIVTNSSINVNVAALN</sequence>
<evidence type="ECO:0000313" key="1">
    <source>
        <dbReference type="EMBL" id="CAL0324419.1"/>
    </source>
</evidence>
<dbReference type="FunFam" id="2.120.10.30:FF:000108">
    <property type="entry name" value="NHL domain-containing protein"/>
    <property type="match status" value="1"/>
</dbReference>
<evidence type="ECO:0000313" key="2">
    <source>
        <dbReference type="Proteomes" id="UP001497480"/>
    </source>
</evidence>
<dbReference type="Proteomes" id="UP001497480">
    <property type="component" value="Unassembled WGS sequence"/>
</dbReference>
<organism evidence="1 2">
    <name type="scientific">Lupinus luteus</name>
    <name type="common">European yellow lupine</name>
    <dbReference type="NCBI Taxonomy" id="3873"/>
    <lineage>
        <taxon>Eukaryota</taxon>
        <taxon>Viridiplantae</taxon>
        <taxon>Streptophyta</taxon>
        <taxon>Embryophyta</taxon>
        <taxon>Tracheophyta</taxon>
        <taxon>Spermatophyta</taxon>
        <taxon>Magnoliopsida</taxon>
        <taxon>eudicotyledons</taxon>
        <taxon>Gunneridae</taxon>
        <taxon>Pentapetalae</taxon>
        <taxon>rosids</taxon>
        <taxon>fabids</taxon>
        <taxon>Fabales</taxon>
        <taxon>Fabaceae</taxon>
        <taxon>Papilionoideae</taxon>
        <taxon>50 kb inversion clade</taxon>
        <taxon>genistoids sensu lato</taxon>
        <taxon>core genistoids</taxon>
        <taxon>Genisteae</taxon>
        <taxon>Lupinus</taxon>
    </lineage>
</organism>
<dbReference type="AlphaFoldDB" id="A0AAV1XS69"/>
<protein>
    <recommendedName>
        <fullName evidence="3">NHL repeat-containing protein 2</fullName>
    </recommendedName>
</protein>
<keyword evidence="2" id="KW-1185">Reference proteome</keyword>
<accession>A0AAV1XS69</accession>
<evidence type="ECO:0008006" key="3">
    <source>
        <dbReference type="Google" id="ProtNLM"/>
    </source>
</evidence>
<comment type="caution">
    <text evidence="1">The sequence shown here is derived from an EMBL/GenBank/DDBJ whole genome shotgun (WGS) entry which is preliminary data.</text>
</comment>
<dbReference type="Gene3D" id="2.120.10.30">
    <property type="entry name" value="TolB, C-terminal domain"/>
    <property type="match status" value="1"/>
</dbReference>